<feature type="chain" id="PRO_5026681767" evidence="1">
    <location>
        <begin position="26"/>
        <end position="361"/>
    </location>
</feature>
<dbReference type="Proteomes" id="UP000475385">
    <property type="component" value="Unassembled WGS sequence"/>
</dbReference>
<accession>A0A6M1LET7</accession>
<dbReference type="RefSeq" id="WP_164692688.1">
    <property type="nucleotide sequence ID" value="NZ_JAAIKB010000001.1"/>
</dbReference>
<dbReference type="AlphaFoldDB" id="A0A6M1LET7"/>
<dbReference type="EMBL" id="JAAIKB010000001">
    <property type="protein sequence ID" value="NGM18815.1"/>
    <property type="molecule type" value="Genomic_DNA"/>
</dbReference>
<evidence type="ECO:0000313" key="3">
    <source>
        <dbReference type="Proteomes" id="UP000475385"/>
    </source>
</evidence>
<name>A0A6M1LET7_9PROT</name>
<dbReference type="PROSITE" id="PS51257">
    <property type="entry name" value="PROKAR_LIPOPROTEIN"/>
    <property type="match status" value="1"/>
</dbReference>
<feature type="signal peptide" evidence="1">
    <location>
        <begin position="1"/>
        <end position="25"/>
    </location>
</feature>
<gene>
    <name evidence="2" type="ORF">G3576_02235</name>
</gene>
<reference evidence="2 3" key="1">
    <citation type="submission" date="2020-02" db="EMBL/GenBank/DDBJ databases">
        <authorList>
            <person name="Kim H.M."/>
            <person name="Jeon C.O."/>
        </authorList>
    </citation>
    <scope>NUCLEOTIDE SEQUENCE [LARGE SCALE GENOMIC DNA]</scope>
    <source>
        <strain evidence="2 3">PeD5</strain>
    </source>
</reference>
<keyword evidence="1" id="KW-0732">Signal</keyword>
<evidence type="ECO:0000313" key="2">
    <source>
        <dbReference type="EMBL" id="NGM18815.1"/>
    </source>
</evidence>
<sequence length="361" mass="35548">MVASVRIVLLAAAAPLLSGCVAAVASGAASVAAQSGFASGTTTATGGPSAEAIAARTGQVAPLPVAFSSTMPANLVGARKVFVPSYGISYIHTQNARAVSQGGLMGGFGGGSTRTASVRTGLTGIRPETYQMIVDEAHADLVAQLRAAGIEVATPEEAAAAATSAPRVAGNATDGSAGGTMLGGQSTAWRTLGAAQAPLITGLSGEGAGGGMGGLAAIGGNQALQRVADASQGLVLAPLLRLDYVNVSSSGRSLLAGTANAEATTAFSVAPGTMLQYAARRPGMGASDIGWARVTEPAASAEPFATMRSSGGSSGAWVGFGTRSESAVEAVEARWVELARAAYRGFNAGIVQQVRAGRPTA</sequence>
<organism evidence="2 3">
    <name type="scientific">Falsiroseomonas algicola</name>
    <dbReference type="NCBI Taxonomy" id="2716930"/>
    <lineage>
        <taxon>Bacteria</taxon>
        <taxon>Pseudomonadati</taxon>
        <taxon>Pseudomonadota</taxon>
        <taxon>Alphaproteobacteria</taxon>
        <taxon>Acetobacterales</taxon>
        <taxon>Roseomonadaceae</taxon>
        <taxon>Falsiroseomonas</taxon>
    </lineage>
</organism>
<proteinExistence type="predicted"/>
<evidence type="ECO:0000256" key="1">
    <source>
        <dbReference type="SAM" id="SignalP"/>
    </source>
</evidence>
<reference evidence="2 3" key="2">
    <citation type="submission" date="2020-03" db="EMBL/GenBank/DDBJ databases">
        <title>Roseomonas stagni sp. nov., isolated from pond water in Japan.</title>
        <authorList>
            <person name="Furuhata K."/>
            <person name="Miyamoto H."/>
            <person name="Goto K."/>
        </authorList>
    </citation>
    <scope>NUCLEOTIDE SEQUENCE [LARGE SCALE GENOMIC DNA]</scope>
    <source>
        <strain evidence="2 3">PeD5</strain>
    </source>
</reference>
<protein>
    <submittedName>
        <fullName evidence="2">Uncharacterized protein</fullName>
    </submittedName>
</protein>
<keyword evidence="3" id="KW-1185">Reference proteome</keyword>
<comment type="caution">
    <text evidence="2">The sequence shown here is derived from an EMBL/GenBank/DDBJ whole genome shotgun (WGS) entry which is preliminary data.</text>
</comment>